<evidence type="ECO:0000256" key="2">
    <source>
        <dbReference type="ARBA" id="ARBA00022692"/>
    </source>
</evidence>
<evidence type="ECO:0000256" key="4">
    <source>
        <dbReference type="ARBA" id="ARBA00022989"/>
    </source>
</evidence>
<dbReference type="Proteomes" id="UP000004080">
    <property type="component" value="Unassembled WGS sequence"/>
</dbReference>
<keyword evidence="9" id="KW-1185">Reference proteome</keyword>
<feature type="transmembrane region" description="Helical" evidence="6">
    <location>
        <begin position="123"/>
        <end position="145"/>
    </location>
</feature>
<dbReference type="EMBL" id="AKKV01000020">
    <property type="protein sequence ID" value="EIT86548.1"/>
    <property type="molecule type" value="Genomic_DNA"/>
</dbReference>
<name>I8UIA5_9BACL</name>
<evidence type="ECO:0000259" key="7">
    <source>
        <dbReference type="Pfam" id="PF05140"/>
    </source>
</evidence>
<feature type="transmembrane region" description="Helical" evidence="6">
    <location>
        <begin position="212"/>
        <end position="230"/>
    </location>
</feature>
<dbReference type="PATRIC" id="fig|1196324.3.peg.651"/>
<feature type="transmembrane region" description="Helical" evidence="6">
    <location>
        <begin position="465"/>
        <end position="485"/>
    </location>
</feature>
<proteinExistence type="predicted"/>
<protein>
    <submittedName>
        <fullName evidence="8">ResB protein required for cytochrome c biosynthesis-like protein</fullName>
    </submittedName>
</protein>
<dbReference type="STRING" id="1196324.A374_03219"/>
<keyword evidence="2 6" id="KW-0812">Transmembrane</keyword>
<gene>
    <name evidence="8" type="ORF">A374_03219</name>
</gene>
<keyword evidence="4 6" id="KW-1133">Transmembrane helix</keyword>
<dbReference type="OrthoDB" id="9770923at2"/>
<evidence type="ECO:0000256" key="3">
    <source>
        <dbReference type="ARBA" id="ARBA00022748"/>
    </source>
</evidence>
<dbReference type="eggNOG" id="COG1333">
    <property type="taxonomic scope" value="Bacteria"/>
</dbReference>
<evidence type="ECO:0000256" key="5">
    <source>
        <dbReference type="ARBA" id="ARBA00023136"/>
    </source>
</evidence>
<sequence>MEKITCECGHVNPFGTEICEACGKPLQNVDSTKLINMRYEGGAVRSQTYKKHSIDKIWNFFSSVKVGIWIIVLILVAAAIGTIFPQQMYIPPTADPSTYYEEEYGTLGKIFYLLGFENLYGSWWFMLLLAALGISLVIVSIDRGFPLYRALKHQRVTRHNSFMNRQRLYIEVTQPLALEQLKTSLKKRRYKVKEENGNWLAEKNRFSRWGPYVNHTGLILFLIGAMLRFFPDMYLDQPLWIKEGETLAIPGTKTEDGQYYLKNNRFIMDTYKENDPKFAEALKKSSADIPSNYQSNVTLYKTKKDFLPGAKPELTKVKDYKLRVNDPLEFDSFSLYQVDFKPSQLDAFSFKLKRKKTDETIGEFTVNLANPKATYHLKKGYDITLKNYYKNVKVENNKELGSKDNNPENPLMLLKIIAPDVPKGERAVLGIQKNFELGQNKYRISLSGVKMKNVSGLTVKKDRTLPIIVIGGLIFMIGVVQGLYWNHRRVWLKKEGDRWLIAAHTNKNWFGMKRELQGISEETGMPVLQDQS</sequence>
<evidence type="ECO:0000256" key="6">
    <source>
        <dbReference type="SAM" id="Phobius"/>
    </source>
</evidence>
<feature type="transmembrane region" description="Helical" evidence="6">
    <location>
        <begin position="66"/>
        <end position="84"/>
    </location>
</feature>
<comment type="subcellular location">
    <subcellularLocation>
        <location evidence="1">Membrane</location>
        <topology evidence="1">Multi-pass membrane protein</topology>
    </subcellularLocation>
</comment>
<reference evidence="8 9" key="1">
    <citation type="journal article" date="2012" name="J. Bacteriol.">
        <title>Genome of Bacillus macauensis ZFHKF-1, a Long-Chain-Forming Bacterium.</title>
        <authorList>
            <person name="Cai L."/>
            <person name="Zhang T."/>
        </authorList>
    </citation>
    <scope>NUCLEOTIDE SEQUENCE [LARGE SCALE GENOMIC DNA]</scope>
    <source>
        <strain evidence="8 9">ZFHKF-1</strain>
    </source>
</reference>
<dbReference type="AlphaFoldDB" id="I8UIA5"/>
<evidence type="ECO:0000313" key="9">
    <source>
        <dbReference type="Proteomes" id="UP000004080"/>
    </source>
</evidence>
<dbReference type="RefSeq" id="WP_007200743.1">
    <property type="nucleotide sequence ID" value="NZ_AKKV01000020.1"/>
</dbReference>
<dbReference type="GO" id="GO:0017004">
    <property type="term" value="P:cytochrome complex assembly"/>
    <property type="evidence" value="ECO:0007669"/>
    <property type="project" value="UniProtKB-KW"/>
</dbReference>
<keyword evidence="5 6" id="KW-0472">Membrane</keyword>
<keyword evidence="3" id="KW-0201">Cytochrome c-type biogenesis</keyword>
<dbReference type="PANTHER" id="PTHR31566">
    <property type="entry name" value="CYTOCHROME C BIOGENESIS PROTEIN CCS1, CHLOROPLASTIC"/>
    <property type="match status" value="1"/>
</dbReference>
<dbReference type="InterPro" id="IPR007816">
    <property type="entry name" value="ResB-like_domain"/>
</dbReference>
<organism evidence="8 9">
    <name type="scientific">Fictibacillus macauensis ZFHKF-1</name>
    <dbReference type="NCBI Taxonomy" id="1196324"/>
    <lineage>
        <taxon>Bacteria</taxon>
        <taxon>Bacillati</taxon>
        <taxon>Bacillota</taxon>
        <taxon>Bacilli</taxon>
        <taxon>Bacillales</taxon>
        <taxon>Fictibacillaceae</taxon>
        <taxon>Fictibacillus</taxon>
    </lineage>
</organism>
<dbReference type="InterPro" id="IPR023494">
    <property type="entry name" value="Cyt_c_bgen_Ccs1/CcsB/ResB"/>
</dbReference>
<evidence type="ECO:0000256" key="1">
    <source>
        <dbReference type="ARBA" id="ARBA00004141"/>
    </source>
</evidence>
<feature type="domain" description="ResB-like" evidence="7">
    <location>
        <begin position="64"/>
        <end position="516"/>
    </location>
</feature>
<dbReference type="GO" id="GO:0016020">
    <property type="term" value="C:membrane"/>
    <property type="evidence" value="ECO:0007669"/>
    <property type="project" value="UniProtKB-SubCell"/>
</dbReference>
<accession>I8UIA5</accession>
<comment type="caution">
    <text evidence="8">The sequence shown here is derived from an EMBL/GenBank/DDBJ whole genome shotgun (WGS) entry which is preliminary data.</text>
</comment>
<dbReference type="Pfam" id="PF05140">
    <property type="entry name" value="ResB"/>
    <property type="match status" value="1"/>
</dbReference>
<dbReference type="PANTHER" id="PTHR31566:SF0">
    <property type="entry name" value="CYTOCHROME C BIOGENESIS PROTEIN CCS1, CHLOROPLASTIC"/>
    <property type="match status" value="1"/>
</dbReference>
<evidence type="ECO:0000313" key="8">
    <source>
        <dbReference type="EMBL" id="EIT86548.1"/>
    </source>
</evidence>